<dbReference type="SUPFAM" id="SSF49503">
    <property type="entry name" value="Cupredoxins"/>
    <property type="match status" value="3"/>
</dbReference>
<dbReference type="Gene3D" id="2.60.40.420">
    <property type="entry name" value="Cupredoxins - blue copper proteins"/>
    <property type="match status" value="3"/>
</dbReference>
<sequence>MQDGDKRRCPQTGARIAGLAARSLAADPNPDFDEYIISVRQILQAVLPITKSANAPPDCAEYDPSKQTRVFAYGADIDGKATHNWPAYTIKATRGRPVQVRWVNELVDGNRRYRPHLFADQLDQTLHCIAATTKYTGPVPIVTHVHGNEGVQDNSDGYTEAWYLPDAVNLAGYTPVGTWYNIFKQQAQASYPASGFGPGYATYTYATKQRATQLWYHDHTLGATRLNVYAGMAGFFMLRDSFPDNKPELPGLPFPPPGKGPDSAVRELLLAIQDRAFDVNNQLYYPKKQGVKPEDILPKGPVPPLWVPEFQVETDDGMDATMMTVNGRVSPRHDVVREPYRLRVLNGCNAKALILYFSTTQPTAATPVVTTGILPFYAIGNEGGFFPSVVGPITDTGVLMGPAERYDLIIDFSALKAGAQVHMLNKGPGGPYDGSNAGDGLTVHTAQVMRFDVTAAAPANGPFDAAKRAALNASLRADYNKALSALPAATVKRQFTLMEEFESDHPVAQYLGTVDASNTNAQKGLEQHWSAPVLFSSGTNATEEWTMINLTPDAHPIHIHEVFFEVVGYEKVDIDEQGRFKFTGQLGLPPSLLPGQIIAAACDAGQCRVRKDTMLMPPGYATTVRMRTANRPGLFVWHCHLLEHEDNEMMRPWCVGNPGYTNPETGKPMCPPPP</sequence>
<evidence type="ECO:0000256" key="1">
    <source>
        <dbReference type="ARBA" id="ARBA00010609"/>
    </source>
</evidence>
<dbReference type="EMBL" id="CP126214">
    <property type="protein sequence ID" value="WIA16509.1"/>
    <property type="molecule type" value="Genomic_DNA"/>
</dbReference>
<proteinExistence type="inferred from homology"/>
<gene>
    <name evidence="3" type="ORF">OEZ85_013187</name>
</gene>
<organism evidence="3 4">
    <name type="scientific">Tetradesmus obliquus</name>
    <name type="common">Green alga</name>
    <name type="synonym">Acutodesmus obliquus</name>
    <dbReference type="NCBI Taxonomy" id="3088"/>
    <lineage>
        <taxon>Eukaryota</taxon>
        <taxon>Viridiplantae</taxon>
        <taxon>Chlorophyta</taxon>
        <taxon>core chlorophytes</taxon>
        <taxon>Chlorophyceae</taxon>
        <taxon>CS clade</taxon>
        <taxon>Sphaeropleales</taxon>
        <taxon>Scenedesmaceae</taxon>
        <taxon>Tetradesmus</taxon>
    </lineage>
</organism>
<dbReference type="InterPro" id="IPR045087">
    <property type="entry name" value="Cu-oxidase_fam"/>
</dbReference>
<dbReference type="InterPro" id="IPR008972">
    <property type="entry name" value="Cupredoxin"/>
</dbReference>
<evidence type="ECO:0000313" key="3">
    <source>
        <dbReference type="EMBL" id="WIA16509.1"/>
    </source>
</evidence>
<comment type="similarity">
    <text evidence="1">Belongs to the multicopper oxidase family.</text>
</comment>
<dbReference type="InterPro" id="IPR011706">
    <property type="entry name" value="Cu-oxidase_C"/>
</dbReference>
<keyword evidence="4" id="KW-1185">Reference proteome</keyword>
<dbReference type="Pfam" id="PF07731">
    <property type="entry name" value="Cu-oxidase_2"/>
    <property type="match status" value="1"/>
</dbReference>
<dbReference type="CDD" id="cd13844">
    <property type="entry name" value="CuRO_1_BOD_CotA_like"/>
    <property type="match status" value="1"/>
</dbReference>
<dbReference type="PANTHER" id="PTHR48267">
    <property type="entry name" value="CUPREDOXIN SUPERFAMILY PROTEIN"/>
    <property type="match status" value="1"/>
</dbReference>
<evidence type="ECO:0000259" key="2">
    <source>
        <dbReference type="Pfam" id="PF07731"/>
    </source>
</evidence>
<dbReference type="Proteomes" id="UP001244341">
    <property type="component" value="Chromosome 7b"/>
</dbReference>
<name>A0ABY8U4X5_TETOB</name>
<protein>
    <recommendedName>
        <fullName evidence="2">Plastocyanin-like domain-containing protein</fullName>
    </recommendedName>
</protein>
<feature type="domain" description="Plastocyanin-like" evidence="2">
    <location>
        <begin position="517"/>
        <end position="656"/>
    </location>
</feature>
<dbReference type="PANTHER" id="PTHR48267:SF1">
    <property type="entry name" value="BILIRUBIN OXIDASE"/>
    <property type="match status" value="1"/>
</dbReference>
<reference evidence="3 4" key="1">
    <citation type="submission" date="2023-05" db="EMBL/GenBank/DDBJ databases">
        <title>A 100% complete, gapless, phased diploid assembly of the Scenedesmus obliquus UTEX 3031 genome.</title>
        <authorList>
            <person name="Biondi T.C."/>
            <person name="Hanschen E.R."/>
            <person name="Kwon T."/>
            <person name="Eng W."/>
            <person name="Kruse C.P.S."/>
            <person name="Koehler S.I."/>
            <person name="Kunde Y."/>
            <person name="Gleasner C.D."/>
            <person name="You Mak K.T."/>
            <person name="Polle J."/>
            <person name="Hovde B.T."/>
            <person name="Starkenburg S.R."/>
        </authorList>
    </citation>
    <scope>NUCLEOTIDE SEQUENCE [LARGE SCALE GENOMIC DNA]</scope>
    <source>
        <strain evidence="3 4">DOE0152z</strain>
    </source>
</reference>
<evidence type="ECO:0000313" key="4">
    <source>
        <dbReference type="Proteomes" id="UP001244341"/>
    </source>
</evidence>
<accession>A0ABY8U4X5</accession>